<sequence>MSGTTPSPRESEGMQQDTPDADRVARTVAENVYAAYSRQISGATHPQTEQTMLARLAEAIRPQVPSGAPGAIIEAANGVLDAWERQDPEVRGPRVSAIDLIDGSVTVRPNGPPDAPAPDSRQGPV</sequence>
<organism evidence="2 4">
    <name type="scientific">Methylobacterium oxalidis</name>
    <dbReference type="NCBI Taxonomy" id="944322"/>
    <lineage>
        <taxon>Bacteria</taxon>
        <taxon>Pseudomonadati</taxon>
        <taxon>Pseudomonadota</taxon>
        <taxon>Alphaproteobacteria</taxon>
        <taxon>Hyphomicrobiales</taxon>
        <taxon>Methylobacteriaceae</taxon>
        <taxon>Methylobacterium</taxon>
    </lineage>
</organism>
<accession>A0A512J991</accession>
<feature type="compositionally biased region" description="Polar residues" evidence="1">
    <location>
        <begin position="1"/>
        <end position="18"/>
    </location>
</feature>
<protein>
    <submittedName>
        <fullName evidence="2">Uncharacterized protein</fullName>
    </submittedName>
</protein>
<gene>
    <name evidence="3" type="ORF">GCM10007888_22720</name>
    <name evidence="2" type="ORF">MOX02_45690</name>
</gene>
<keyword evidence="5" id="KW-1185">Reference proteome</keyword>
<evidence type="ECO:0000313" key="4">
    <source>
        <dbReference type="Proteomes" id="UP000321960"/>
    </source>
</evidence>
<reference evidence="2 4" key="3">
    <citation type="submission" date="2019-07" db="EMBL/GenBank/DDBJ databases">
        <title>Whole genome shotgun sequence of Methylobacterium oxalidis NBRC 107715.</title>
        <authorList>
            <person name="Hosoyama A."/>
            <person name="Uohara A."/>
            <person name="Ohji S."/>
            <person name="Ichikawa N."/>
        </authorList>
    </citation>
    <scope>NUCLEOTIDE SEQUENCE [LARGE SCALE GENOMIC DNA]</scope>
    <source>
        <strain evidence="2 4">NBRC 107715</strain>
    </source>
</reference>
<name>A0A512J991_9HYPH</name>
<comment type="caution">
    <text evidence="2">The sequence shown here is derived from an EMBL/GenBank/DDBJ whole genome shotgun (WGS) entry which is preliminary data.</text>
</comment>
<dbReference type="Proteomes" id="UP001156856">
    <property type="component" value="Unassembled WGS sequence"/>
</dbReference>
<evidence type="ECO:0000313" key="3">
    <source>
        <dbReference type="EMBL" id="GLS63891.1"/>
    </source>
</evidence>
<reference evidence="3" key="4">
    <citation type="submission" date="2023-01" db="EMBL/GenBank/DDBJ databases">
        <title>Draft genome sequence of Methylobacterium oxalidis strain NBRC 107715.</title>
        <authorList>
            <person name="Sun Q."/>
            <person name="Mori K."/>
        </authorList>
    </citation>
    <scope>NUCLEOTIDE SEQUENCE</scope>
    <source>
        <strain evidence="3">NBRC 107715</strain>
    </source>
</reference>
<feature type="region of interest" description="Disordered" evidence="1">
    <location>
        <begin position="104"/>
        <end position="125"/>
    </location>
</feature>
<dbReference type="AlphaFoldDB" id="A0A512J991"/>
<evidence type="ECO:0000313" key="5">
    <source>
        <dbReference type="Proteomes" id="UP001156856"/>
    </source>
</evidence>
<proteinExistence type="predicted"/>
<dbReference type="EMBL" id="BJZU01000105">
    <property type="protein sequence ID" value="GEP06531.1"/>
    <property type="molecule type" value="Genomic_DNA"/>
</dbReference>
<dbReference type="Proteomes" id="UP000321960">
    <property type="component" value="Unassembled WGS sequence"/>
</dbReference>
<evidence type="ECO:0000313" key="2">
    <source>
        <dbReference type="EMBL" id="GEP06531.1"/>
    </source>
</evidence>
<dbReference type="EMBL" id="BSPK01000031">
    <property type="protein sequence ID" value="GLS63891.1"/>
    <property type="molecule type" value="Genomic_DNA"/>
</dbReference>
<feature type="region of interest" description="Disordered" evidence="1">
    <location>
        <begin position="1"/>
        <end position="22"/>
    </location>
</feature>
<reference evidence="5" key="2">
    <citation type="journal article" date="2019" name="Int. J. Syst. Evol. Microbiol.">
        <title>The Global Catalogue of Microorganisms (GCM) 10K type strain sequencing project: providing services to taxonomists for standard genome sequencing and annotation.</title>
        <authorList>
            <consortium name="The Broad Institute Genomics Platform"/>
            <consortium name="The Broad Institute Genome Sequencing Center for Infectious Disease"/>
            <person name="Wu L."/>
            <person name="Ma J."/>
        </authorList>
    </citation>
    <scope>NUCLEOTIDE SEQUENCE [LARGE SCALE GENOMIC DNA]</scope>
    <source>
        <strain evidence="5">NBRC 107715</strain>
    </source>
</reference>
<reference evidence="3" key="1">
    <citation type="journal article" date="2014" name="Int. J. Syst. Evol. Microbiol.">
        <title>Complete genome of a new Firmicutes species belonging to the dominant human colonic microbiota ('Ruminococcus bicirculans') reveals two chromosomes and a selective capacity to utilize plant glucans.</title>
        <authorList>
            <consortium name="NISC Comparative Sequencing Program"/>
            <person name="Wegmann U."/>
            <person name="Louis P."/>
            <person name="Goesmann A."/>
            <person name="Henrissat B."/>
            <person name="Duncan S.H."/>
            <person name="Flint H.J."/>
        </authorList>
    </citation>
    <scope>NUCLEOTIDE SEQUENCE</scope>
    <source>
        <strain evidence="3">NBRC 107715</strain>
    </source>
</reference>
<evidence type="ECO:0000256" key="1">
    <source>
        <dbReference type="SAM" id="MobiDB-lite"/>
    </source>
</evidence>